<dbReference type="Gene3D" id="3.40.50.150">
    <property type="entry name" value="Vaccinia Virus protein VP39"/>
    <property type="match status" value="1"/>
</dbReference>
<evidence type="ECO:0000259" key="1">
    <source>
        <dbReference type="Pfam" id="PF13946"/>
    </source>
</evidence>
<name>A0A5K1I5U6_9GAMM</name>
<dbReference type="InterPro" id="IPR029063">
    <property type="entry name" value="SAM-dependent_MTases_sf"/>
</dbReference>
<organism evidence="2 3">
    <name type="scientific">Halomonas lysinitropha</name>
    <dbReference type="NCBI Taxonomy" id="2607506"/>
    <lineage>
        <taxon>Bacteria</taxon>
        <taxon>Pseudomonadati</taxon>
        <taxon>Pseudomonadota</taxon>
        <taxon>Gammaproteobacteria</taxon>
        <taxon>Oceanospirillales</taxon>
        <taxon>Halomonadaceae</taxon>
        <taxon>Halomonas</taxon>
    </lineage>
</organism>
<keyword evidence="2" id="KW-0489">Methyltransferase</keyword>
<keyword evidence="2" id="KW-0808">Transferase</keyword>
<protein>
    <submittedName>
        <fullName evidence="2">Putative S-adenosylmethionine-dependent methyltransferase/MSMEI_2290</fullName>
        <ecNumber evidence="2">2.1.1.-</ecNumber>
    </submittedName>
</protein>
<dbReference type="PANTHER" id="PTHR43861">
    <property type="entry name" value="TRANS-ACONITATE 2-METHYLTRANSFERASE-RELATED"/>
    <property type="match status" value="1"/>
</dbReference>
<gene>
    <name evidence="2" type="ORF">HALO32_01335</name>
</gene>
<dbReference type="GO" id="GO:0032259">
    <property type="term" value="P:methylation"/>
    <property type="evidence" value="ECO:0007669"/>
    <property type="project" value="UniProtKB-KW"/>
</dbReference>
<dbReference type="Pfam" id="PF13946">
    <property type="entry name" value="DUF4214"/>
    <property type="match status" value="1"/>
</dbReference>
<evidence type="ECO:0000313" key="3">
    <source>
        <dbReference type="Proteomes" id="UP000326725"/>
    </source>
</evidence>
<keyword evidence="3" id="KW-1185">Reference proteome</keyword>
<reference evidence="2 3" key="1">
    <citation type="submission" date="2019-09" db="EMBL/GenBank/DDBJ databases">
        <authorList>
            <person name="Criscuolo A."/>
        </authorList>
    </citation>
    <scope>NUCLEOTIDE SEQUENCE [LARGE SCALE GENOMIC DNA]</scope>
    <source>
        <strain evidence="3">3(2)</strain>
    </source>
</reference>
<dbReference type="EC" id="2.1.1.-" evidence="2"/>
<accession>A0A5K1I5U6</accession>
<dbReference type="SUPFAM" id="SSF53335">
    <property type="entry name" value="S-adenosyl-L-methionine-dependent methyltransferases"/>
    <property type="match status" value="1"/>
</dbReference>
<dbReference type="GO" id="GO:0008168">
    <property type="term" value="F:methyltransferase activity"/>
    <property type="evidence" value="ECO:0007669"/>
    <property type="project" value="UniProtKB-KW"/>
</dbReference>
<dbReference type="Pfam" id="PF13489">
    <property type="entry name" value="Methyltransf_23"/>
    <property type="match status" value="1"/>
</dbReference>
<dbReference type="RefSeq" id="WP_151442983.1">
    <property type="nucleotide sequence ID" value="NZ_CABVOU010000027.1"/>
</dbReference>
<dbReference type="AlphaFoldDB" id="A0A5K1I5U6"/>
<sequence length="492" mass="55210">MPPSFDDIDRLLARLKQEARELPEAGNDASTVQAVPMFRHQRLIDELKAARECQGLPLVDARRPQFVELLAMDQGAESFVRHLYRRLLGREPDPEGMAGYLRRLPRVGRAFTVANMLISDESRRFREQAGIRVDVPAGLLVPVKRLQRTGKAGKVLLLPVMGVCRLWEIAWRSRLRLEARSLRTEARMHQLHDQMTTVLGDVDGQLGRLDHFLGEQQGAARDVQRLRDEQAALWSAIQHQRRAYERTLELPPVERGSIEPANVHQDLLDAYYVAFEDACRGSEAQIRAHLRHYLVQLDQARQAGTAALDLGCGRGEWLSLLVEEGFEPTGIDLNIAMVEHCREAGFACHHQDAVSALREAPDNSQAVISGFHIAEHLPFDVLYALIDEAHRALAPGGVLILETPNPENLLVGSHTFYHDPTHRNPLTPTSMTFLLTYHGYGDVQVRRFNPYPEEAQVPGDDPLTERVNGHLCGPQDFAIIGTKVADRTEEAA</sequence>
<proteinExistence type="predicted"/>
<dbReference type="CDD" id="cd02440">
    <property type="entry name" value="AdoMet_MTases"/>
    <property type="match status" value="1"/>
</dbReference>
<dbReference type="Proteomes" id="UP000326725">
    <property type="component" value="Unassembled WGS sequence"/>
</dbReference>
<dbReference type="InterPro" id="IPR025282">
    <property type="entry name" value="DUF4214"/>
</dbReference>
<evidence type="ECO:0000313" key="2">
    <source>
        <dbReference type="EMBL" id="VVZ95270.1"/>
    </source>
</evidence>
<feature type="domain" description="DUF4214" evidence="1">
    <location>
        <begin position="65"/>
        <end position="121"/>
    </location>
</feature>
<dbReference type="EMBL" id="CABVOU010000027">
    <property type="protein sequence ID" value="VVZ95270.1"/>
    <property type="molecule type" value="Genomic_DNA"/>
</dbReference>